<dbReference type="Proteomes" id="UP000051311">
    <property type="component" value="Unassembled WGS sequence"/>
</dbReference>
<reference evidence="2 3" key="1">
    <citation type="journal article" date="2015" name="Genome Announc.">
        <title>Expanding the biotechnology potential of lactobacilli through comparative genomics of 213 strains and associated genera.</title>
        <authorList>
            <person name="Sun Z."/>
            <person name="Harris H.M."/>
            <person name="McCann A."/>
            <person name="Guo C."/>
            <person name="Argimon S."/>
            <person name="Zhang W."/>
            <person name="Yang X."/>
            <person name="Jeffery I.B."/>
            <person name="Cooney J.C."/>
            <person name="Kagawa T.F."/>
            <person name="Liu W."/>
            <person name="Song Y."/>
            <person name="Salvetti E."/>
            <person name="Wrobel A."/>
            <person name="Rasinkangas P."/>
            <person name="Parkhill J."/>
            <person name="Rea M.C."/>
            <person name="O'Sullivan O."/>
            <person name="Ritari J."/>
            <person name="Douillard F.P."/>
            <person name="Paul Ross R."/>
            <person name="Yang R."/>
            <person name="Briner A.E."/>
            <person name="Felis G.E."/>
            <person name="de Vos W.M."/>
            <person name="Barrangou R."/>
            <person name="Klaenhammer T.R."/>
            <person name="Caufield P.W."/>
            <person name="Cui Y."/>
            <person name="Zhang H."/>
            <person name="O'Toole P.W."/>
        </authorList>
    </citation>
    <scope>NUCLEOTIDE SEQUENCE [LARGE SCALE GENOMIC DNA]</scope>
    <source>
        <strain evidence="2 3">DSM 10532</strain>
    </source>
</reference>
<accession>A0A0R1NZB4</accession>
<dbReference type="GeneID" id="78204126"/>
<keyword evidence="1" id="KW-0812">Transmembrane</keyword>
<comment type="caution">
    <text evidence="2">The sequence shown here is derived from an EMBL/GenBank/DDBJ whole genome shotgun (WGS) entry which is preliminary data.</text>
</comment>
<dbReference type="STRING" id="1423748.FC37_GL001645"/>
<protein>
    <submittedName>
        <fullName evidence="2">Uncharacterized protein</fullName>
    </submittedName>
</protein>
<dbReference type="EMBL" id="AZEL01000003">
    <property type="protein sequence ID" value="KRL25263.1"/>
    <property type="molecule type" value="Genomic_DNA"/>
</dbReference>
<gene>
    <name evidence="2" type="ORF">FC37_GL001645</name>
</gene>
<keyword evidence="1" id="KW-0472">Membrane</keyword>
<dbReference type="RefSeq" id="WP_087176048.1">
    <property type="nucleotide sequence ID" value="NZ_AZEL01000003.1"/>
</dbReference>
<evidence type="ECO:0000313" key="2">
    <source>
        <dbReference type="EMBL" id="KRL25263.1"/>
    </source>
</evidence>
<proteinExistence type="predicted"/>
<organism evidence="2 3">
    <name type="scientific">Lactobacillus gallinarum DSM 10532 = JCM 2011</name>
    <dbReference type="NCBI Taxonomy" id="1423748"/>
    <lineage>
        <taxon>Bacteria</taxon>
        <taxon>Bacillati</taxon>
        <taxon>Bacillota</taxon>
        <taxon>Bacilli</taxon>
        <taxon>Lactobacillales</taxon>
        <taxon>Lactobacillaceae</taxon>
        <taxon>Lactobacillus</taxon>
    </lineage>
</organism>
<keyword evidence="1" id="KW-1133">Transmembrane helix</keyword>
<dbReference type="AlphaFoldDB" id="A0A0R1NZB4"/>
<evidence type="ECO:0000256" key="1">
    <source>
        <dbReference type="SAM" id="Phobius"/>
    </source>
</evidence>
<sequence>MSKQKKVRLLKFLSVVISGINVVISLLIMLNKYQIRKDKKQIADEGHAPLDED</sequence>
<feature type="transmembrane region" description="Helical" evidence="1">
    <location>
        <begin position="12"/>
        <end position="30"/>
    </location>
</feature>
<name>A0A0R1NZB4_9LACO</name>
<evidence type="ECO:0000313" key="3">
    <source>
        <dbReference type="Proteomes" id="UP000051311"/>
    </source>
</evidence>
<dbReference type="PATRIC" id="fig|1423748.3.peg.1709"/>
<dbReference type="eggNOG" id="ENOG5030AF4">
    <property type="taxonomic scope" value="Bacteria"/>
</dbReference>